<protein>
    <submittedName>
        <fullName evidence="9">AmiS/UreI family transporter</fullName>
    </submittedName>
</protein>
<reference evidence="9 10" key="1">
    <citation type="submission" date="2021-05" db="EMBL/GenBank/DDBJ databases">
        <title>Novel Bacillus species.</title>
        <authorList>
            <person name="Liu G."/>
        </authorList>
    </citation>
    <scope>NUCLEOTIDE SEQUENCE [LARGE SCALE GENOMIC DNA]</scope>
    <source>
        <strain evidence="10">FJAT-49780</strain>
    </source>
</reference>
<comment type="subcellular location">
    <subcellularLocation>
        <location evidence="1">Cell membrane</location>
        <topology evidence="1">Multi-pass membrane protein</topology>
    </subcellularLocation>
</comment>
<evidence type="ECO:0000256" key="5">
    <source>
        <dbReference type="ARBA" id="ARBA00022692"/>
    </source>
</evidence>
<proteinExistence type="inferred from homology"/>
<comment type="caution">
    <text evidence="9">The sequence shown here is derived from an EMBL/GenBank/DDBJ whole genome shotgun (WGS) entry which is preliminary data.</text>
</comment>
<evidence type="ECO:0000256" key="6">
    <source>
        <dbReference type="ARBA" id="ARBA00022989"/>
    </source>
</evidence>
<evidence type="ECO:0000256" key="4">
    <source>
        <dbReference type="ARBA" id="ARBA00022475"/>
    </source>
</evidence>
<evidence type="ECO:0000256" key="8">
    <source>
        <dbReference type="SAM" id="Phobius"/>
    </source>
</evidence>
<feature type="transmembrane region" description="Helical" evidence="8">
    <location>
        <begin position="31"/>
        <end position="49"/>
    </location>
</feature>
<feature type="transmembrane region" description="Helical" evidence="8">
    <location>
        <begin position="141"/>
        <end position="163"/>
    </location>
</feature>
<organism evidence="9 10">
    <name type="scientific">Lederbergia citri</name>
    <dbReference type="NCBI Taxonomy" id="2833580"/>
    <lineage>
        <taxon>Bacteria</taxon>
        <taxon>Bacillati</taxon>
        <taxon>Bacillota</taxon>
        <taxon>Bacilli</taxon>
        <taxon>Bacillales</taxon>
        <taxon>Bacillaceae</taxon>
        <taxon>Lederbergia</taxon>
    </lineage>
</organism>
<keyword evidence="7 8" id="KW-0472">Membrane</keyword>
<sequence>MQNVGLMYCGAVLFINALMLLGKVDSKSAGLFNLFLGAIQVITPFYVIFTAGSDSWVIFNASGVFLFSLTYLYVGITNLKEWDSAGVGWFSLWVAFMAVGYGIISFVHFQDPKFGIIWFMWAFLWSLFFLLLALKKDIAIFTGWVTLILSLITATIPGFLMLINVWNSIGAEIMWIVAGIFGVIVAGLFYQTTSVQQKKIVKVTNYST</sequence>
<dbReference type="Gene3D" id="1.25.40.600">
    <property type="match status" value="1"/>
</dbReference>
<feature type="transmembrane region" description="Helical" evidence="8">
    <location>
        <begin position="169"/>
        <end position="190"/>
    </location>
</feature>
<feature type="transmembrane region" description="Helical" evidence="8">
    <location>
        <begin position="86"/>
        <end position="109"/>
    </location>
</feature>
<dbReference type="InterPro" id="IPR038523">
    <property type="entry name" value="AmiSUreI_transpt_sf"/>
</dbReference>
<dbReference type="CDD" id="cd13429">
    <property type="entry name" value="UreI_AmiS_like_2"/>
    <property type="match status" value="1"/>
</dbReference>
<dbReference type="InterPro" id="IPR003211">
    <property type="entry name" value="AmiSUreI_transpt"/>
</dbReference>
<keyword evidence="4" id="KW-1003">Cell membrane</keyword>
<feature type="transmembrane region" description="Helical" evidence="8">
    <location>
        <begin position="6"/>
        <end position="24"/>
    </location>
</feature>
<dbReference type="Pfam" id="PF02293">
    <property type="entry name" value="AmiS_UreI"/>
    <property type="match status" value="1"/>
</dbReference>
<keyword evidence="3" id="KW-0813">Transport</keyword>
<feature type="transmembrane region" description="Helical" evidence="8">
    <location>
        <begin position="55"/>
        <end position="74"/>
    </location>
</feature>
<accession>A0A942THK8</accession>
<evidence type="ECO:0000256" key="2">
    <source>
        <dbReference type="ARBA" id="ARBA00010068"/>
    </source>
</evidence>
<evidence type="ECO:0000313" key="10">
    <source>
        <dbReference type="Proteomes" id="UP000681414"/>
    </source>
</evidence>
<dbReference type="AlphaFoldDB" id="A0A942THK8"/>
<evidence type="ECO:0000256" key="7">
    <source>
        <dbReference type="ARBA" id="ARBA00023136"/>
    </source>
</evidence>
<feature type="transmembrane region" description="Helical" evidence="8">
    <location>
        <begin position="115"/>
        <end position="134"/>
    </location>
</feature>
<dbReference type="EMBL" id="JAGYPG010000005">
    <property type="protein sequence ID" value="MBS4197785.1"/>
    <property type="molecule type" value="Genomic_DNA"/>
</dbReference>
<keyword evidence="6 8" id="KW-1133">Transmembrane helix</keyword>
<dbReference type="RefSeq" id="WP_213127015.1">
    <property type="nucleotide sequence ID" value="NZ_JAGYPG010000005.1"/>
</dbReference>
<keyword evidence="5 8" id="KW-0812">Transmembrane</keyword>
<gene>
    <name evidence="9" type="ORF">KHA97_22350</name>
</gene>
<name>A0A942THK8_9BACI</name>
<evidence type="ECO:0000256" key="3">
    <source>
        <dbReference type="ARBA" id="ARBA00022448"/>
    </source>
</evidence>
<dbReference type="Proteomes" id="UP000681414">
    <property type="component" value="Unassembled WGS sequence"/>
</dbReference>
<keyword evidence="10" id="KW-1185">Reference proteome</keyword>
<evidence type="ECO:0000256" key="1">
    <source>
        <dbReference type="ARBA" id="ARBA00004651"/>
    </source>
</evidence>
<evidence type="ECO:0000313" key="9">
    <source>
        <dbReference type="EMBL" id="MBS4197785.1"/>
    </source>
</evidence>
<dbReference type="GO" id="GO:0005886">
    <property type="term" value="C:plasma membrane"/>
    <property type="evidence" value="ECO:0007669"/>
    <property type="project" value="UniProtKB-SubCell"/>
</dbReference>
<comment type="similarity">
    <text evidence="2">Belongs to the AmiS/UreI family.</text>
</comment>